<name>A0A265DUX0_9GAMM</name>
<dbReference type="AlphaFoldDB" id="A0A265DUX0"/>
<dbReference type="InterPro" id="IPR011051">
    <property type="entry name" value="RmlC_Cupin_sf"/>
</dbReference>
<evidence type="ECO:0000313" key="3">
    <source>
        <dbReference type="Proteomes" id="UP000005756"/>
    </source>
</evidence>
<accession>A0A265DUX0</accession>
<dbReference type="InterPro" id="IPR010282">
    <property type="entry name" value="Uncharacterised_HutD/Ves"/>
</dbReference>
<dbReference type="Proteomes" id="UP000005756">
    <property type="component" value="Unassembled WGS sequence"/>
</dbReference>
<dbReference type="Pfam" id="PF05962">
    <property type="entry name" value="HutD"/>
    <property type="match status" value="1"/>
</dbReference>
<evidence type="ECO:0000313" key="2">
    <source>
        <dbReference type="EMBL" id="OZT73085.1"/>
    </source>
</evidence>
<reference evidence="2 4" key="2">
    <citation type="submission" date="2017-07" db="EMBL/GenBank/DDBJ databases">
        <title>Shotgun whole genome sequences of three halophilic bacterial isolates.</title>
        <authorList>
            <person name="Pozzo T."/>
            <person name="Higdon S.M."/>
            <person name="Quillaguaman J."/>
        </authorList>
    </citation>
    <scope>NUCLEOTIDE SEQUENCE [LARGE SCALE GENOMIC DNA]</scope>
    <source>
        <strain evidence="2 4">LC1</strain>
    </source>
</reference>
<gene>
    <name evidence="2" type="ORF">CE457_16290</name>
    <name evidence="1" type="ORF">KUC_3636</name>
</gene>
<dbReference type="Proteomes" id="UP000216538">
    <property type="component" value="Unassembled WGS sequence"/>
</dbReference>
<dbReference type="STRING" id="1072583.KUC_3636"/>
<sequence>MKLPQTLRFDELMPVAWQNGGGVTREVVRQENSGESPGWRVSIAELEKPGPFSVIAGVRRHFTVIGAHPVTLILPGKRTTLVPRQSVVFDGDAAVECLLPEGASRALNLMYNPQRWQARVAWLAKGERLKRRPGAETLLVAVGGAARMSSRPAHSLSCYDLWYWSGQDPLLVPVNAAYEAIKFETTPGTHLLSIDLVVKGGISRVIKGI</sequence>
<evidence type="ECO:0008006" key="5">
    <source>
        <dbReference type="Google" id="ProtNLM"/>
    </source>
</evidence>
<dbReference type="EMBL" id="NPEY01000014">
    <property type="protein sequence ID" value="OZT73085.1"/>
    <property type="molecule type" value="Genomic_DNA"/>
</dbReference>
<dbReference type="PANTHER" id="PTHR37943">
    <property type="entry name" value="PROTEIN VES"/>
    <property type="match status" value="1"/>
</dbReference>
<proteinExistence type="predicted"/>
<evidence type="ECO:0000313" key="4">
    <source>
        <dbReference type="Proteomes" id="UP000216538"/>
    </source>
</evidence>
<dbReference type="EMBL" id="JH393260">
    <property type="protein sequence ID" value="EHJ91193.1"/>
    <property type="molecule type" value="Genomic_DNA"/>
</dbReference>
<keyword evidence="4" id="KW-1185">Reference proteome</keyword>
<dbReference type="RefSeq" id="WP_007114564.1">
    <property type="nucleotide sequence ID" value="NZ_JH393260.1"/>
</dbReference>
<dbReference type="Gene3D" id="2.60.120.10">
    <property type="entry name" value="Jelly Rolls"/>
    <property type="match status" value="1"/>
</dbReference>
<dbReference type="PANTHER" id="PTHR37943:SF1">
    <property type="entry name" value="PROTEIN VES"/>
    <property type="match status" value="1"/>
</dbReference>
<organism evidence="1 3">
    <name type="scientific">Vreelandella boliviensis LC1</name>
    <dbReference type="NCBI Taxonomy" id="1072583"/>
    <lineage>
        <taxon>Bacteria</taxon>
        <taxon>Pseudomonadati</taxon>
        <taxon>Pseudomonadota</taxon>
        <taxon>Gammaproteobacteria</taxon>
        <taxon>Oceanospirillales</taxon>
        <taxon>Halomonadaceae</taxon>
        <taxon>Vreelandella</taxon>
    </lineage>
</organism>
<protein>
    <recommendedName>
        <fullName evidence="5">HutD family protein</fullName>
    </recommendedName>
</protein>
<evidence type="ECO:0000313" key="1">
    <source>
        <dbReference type="EMBL" id="EHJ91193.1"/>
    </source>
</evidence>
<dbReference type="InterPro" id="IPR014710">
    <property type="entry name" value="RmlC-like_jellyroll"/>
</dbReference>
<dbReference type="SUPFAM" id="SSF51182">
    <property type="entry name" value="RmlC-like cupins"/>
    <property type="match status" value="1"/>
</dbReference>
<reference evidence="1 3" key="1">
    <citation type="submission" date="2011-10" db="EMBL/GenBank/DDBJ databases">
        <authorList>
            <person name="Quillaguamn J."/>
            <person name="Guzmn D."/>
            <person name="Balderrama-Subieta A."/>
            <person name="Cardona-Ortuo C."/>
            <person name="Guevara-Martnez M."/>
            <person name="Callisaya-Quispe N."/>
        </authorList>
    </citation>
    <scope>NUCLEOTIDE SEQUENCE [LARGE SCALE GENOMIC DNA]</scope>
    <source>
        <strain evidence="1 3">LC1</strain>
    </source>
</reference>
<dbReference type="OrthoDB" id="9800082at2"/>